<dbReference type="Pfam" id="PF03548">
    <property type="entry name" value="LolA"/>
    <property type="match status" value="1"/>
</dbReference>
<dbReference type="InterPro" id="IPR018323">
    <property type="entry name" value="OM_lipoprot_carrier_LolA_Pbac"/>
</dbReference>
<dbReference type="Gene3D" id="2.50.20.10">
    <property type="entry name" value="Lipoprotein localisation LolA/LolB/LppX"/>
    <property type="match status" value="1"/>
</dbReference>
<dbReference type="SUPFAM" id="SSF89392">
    <property type="entry name" value="Prokaryotic lipoproteins and lipoprotein localization factors"/>
    <property type="match status" value="1"/>
</dbReference>
<evidence type="ECO:0000256" key="7">
    <source>
        <dbReference type="ARBA" id="ARBA00022764"/>
    </source>
</evidence>
<dbReference type="OrthoDB" id="9787361at2"/>
<comment type="function">
    <text evidence="10">Participates in the translocation of lipoproteins from the inner membrane to the outer membrane. Only forms a complex with a lipoprotein if the residue after the N-terminal Cys is not an aspartate (The Asp acts as a targeting signal to indicate that the lipoprotein should stay in the inner membrane).</text>
</comment>
<keyword evidence="12" id="KW-1185">Reference proteome</keyword>
<keyword evidence="11" id="KW-0449">Lipoprotein</keyword>
<evidence type="ECO:0000256" key="3">
    <source>
        <dbReference type="ARBA" id="ARBA00011245"/>
    </source>
</evidence>
<dbReference type="Proteomes" id="UP000472580">
    <property type="component" value="Unassembled WGS sequence"/>
</dbReference>
<keyword evidence="5 10" id="KW-0813">Transport</keyword>
<keyword evidence="9 10" id="KW-0143">Chaperone</keyword>
<comment type="similarity">
    <text evidence="2 10">Belongs to the LolA family.</text>
</comment>
<keyword evidence="7 10" id="KW-0574">Periplasm</keyword>
<dbReference type="GO" id="GO:0044874">
    <property type="term" value="P:lipoprotein localization to outer membrane"/>
    <property type="evidence" value="ECO:0007669"/>
    <property type="project" value="UniProtKB-UniRule"/>
</dbReference>
<reference evidence="11 12" key="1">
    <citation type="submission" date="2019-12" db="EMBL/GenBank/DDBJ databases">
        <title>Microbes associate with the intestines of laboratory mice.</title>
        <authorList>
            <person name="Navarre W."/>
            <person name="Wong E."/>
        </authorList>
    </citation>
    <scope>NUCLEOTIDE SEQUENCE [LARGE SCALE GENOMIC DNA]</scope>
    <source>
        <strain evidence="11 12">NM82_D38</strain>
    </source>
</reference>
<evidence type="ECO:0000256" key="6">
    <source>
        <dbReference type="ARBA" id="ARBA00022729"/>
    </source>
</evidence>
<dbReference type="GO" id="GO:0042597">
    <property type="term" value="C:periplasmic space"/>
    <property type="evidence" value="ECO:0007669"/>
    <property type="project" value="UniProtKB-SubCell"/>
</dbReference>
<comment type="subcellular location">
    <subcellularLocation>
        <location evidence="1 10">Periplasm</location>
    </subcellularLocation>
</comment>
<sequence precursor="true">MKKLLVFLYCCGAMNSIACAADASVLKNFLASQSVSGVFSQQTVDKQGKATEEPSQGDFKFQKPGKFNWVYQTPYEQVMVCDGKELFVWDKDLNQVTVRNAKGAIPQSPASILFGQDSLDRDWDITQLPDKDGLTLFKLVPKKKDASVKEVIFGFKGENPELLQVNGLMGEKTTLQFKDVKTNERIAPSVFSFVPPKGADVLKVK</sequence>
<accession>A0A6L6YIN2</accession>
<evidence type="ECO:0000256" key="9">
    <source>
        <dbReference type="ARBA" id="ARBA00023186"/>
    </source>
</evidence>
<dbReference type="InterPro" id="IPR004564">
    <property type="entry name" value="OM_lipoprot_carrier_LolA-like"/>
</dbReference>
<evidence type="ECO:0000313" key="12">
    <source>
        <dbReference type="Proteomes" id="UP000472580"/>
    </source>
</evidence>
<evidence type="ECO:0000256" key="8">
    <source>
        <dbReference type="ARBA" id="ARBA00022927"/>
    </source>
</evidence>
<dbReference type="PANTHER" id="PTHR35869">
    <property type="entry name" value="OUTER-MEMBRANE LIPOPROTEIN CARRIER PROTEIN"/>
    <property type="match status" value="1"/>
</dbReference>
<keyword evidence="6 10" id="KW-0732">Signal</keyword>
<evidence type="ECO:0000256" key="1">
    <source>
        <dbReference type="ARBA" id="ARBA00004418"/>
    </source>
</evidence>
<dbReference type="CDD" id="cd16325">
    <property type="entry name" value="LolA"/>
    <property type="match status" value="1"/>
</dbReference>
<dbReference type="RefSeq" id="WP_160336033.1">
    <property type="nucleotide sequence ID" value="NZ_CALPCV010000029.1"/>
</dbReference>
<evidence type="ECO:0000256" key="2">
    <source>
        <dbReference type="ARBA" id="ARBA00007615"/>
    </source>
</evidence>
<feature type="signal peptide" evidence="10">
    <location>
        <begin position="1"/>
        <end position="20"/>
    </location>
</feature>
<dbReference type="AlphaFoldDB" id="A0A6L6YIN2"/>
<gene>
    <name evidence="10 11" type="primary">lolA</name>
    <name evidence="11" type="ORF">E5987_10480</name>
</gene>
<dbReference type="EMBL" id="WSRP01000038">
    <property type="protein sequence ID" value="MVX57615.1"/>
    <property type="molecule type" value="Genomic_DNA"/>
</dbReference>
<evidence type="ECO:0000256" key="5">
    <source>
        <dbReference type="ARBA" id="ARBA00022448"/>
    </source>
</evidence>
<comment type="subunit">
    <text evidence="3 10">Monomer.</text>
</comment>
<dbReference type="HAMAP" id="MF_00240">
    <property type="entry name" value="LolA"/>
    <property type="match status" value="1"/>
</dbReference>
<feature type="chain" id="PRO_5027182816" description="Outer-membrane lipoprotein carrier protein" evidence="10">
    <location>
        <begin position="21"/>
        <end position="205"/>
    </location>
</feature>
<dbReference type="InterPro" id="IPR029046">
    <property type="entry name" value="LolA/LolB/LppX"/>
</dbReference>
<keyword evidence="8 10" id="KW-0653">Protein transport</keyword>
<organism evidence="11 12">
    <name type="scientific">Parasutterella muris</name>
    <dbReference type="NCBI Taxonomy" id="2565572"/>
    <lineage>
        <taxon>Bacteria</taxon>
        <taxon>Pseudomonadati</taxon>
        <taxon>Pseudomonadota</taxon>
        <taxon>Betaproteobacteria</taxon>
        <taxon>Burkholderiales</taxon>
        <taxon>Sutterellaceae</taxon>
        <taxon>Parasutterella</taxon>
    </lineage>
</organism>
<evidence type="ECO:0000313" key="11">
    <source>
        <dbReference type="EMBL" id="MVX57615.1"/>
    </source>
</evidence>
<evidence type="ECO:0000256" key="10">
    <source>
        <dbReference type="HAMAP-Rule" id="MF_00240"/>
    </source>
</evidence>
<dbReference type="GO" id="GO:0042953">
    <property type="term" value="P:lipoprotein transport"/>
    <property type="evidence" value="ECO:0007669"/>
    <property type="project" value="InterPro"/>
</dbReference>
<dbReference type="NCBIfam" id="TIGR00547">
    <property type="entry name" value="lolA"/>
    <property type="match status" value="1"/>
</dbReference>
<protein>
    <recommendedName>
        <fullName evidence="4 10">Outer-membrane lipoprotein carrier protein</fullName>
    </recommendedName>
</protein>
<dbReference type="PANTHER" id="PTHR35869:SF1">
    <property type="entry name" value="OUTER-MEMBRANE LIPOPROTEIN CARRIER PROTEIN"/>
    <property type="match status" value="1"/>
</dbReference>
<name>A0A6L6YIN2_9BURK</name>
<comment type="caution">
    <text evidence="11">The sequence shown here is derived from an EMBL/GenBank/DDBJ whole genome shotgun (WGS) entry which is preliminary data.</text>
</comment>
<evidence type="ECO:0000256" key="4">
    <source>
        <dbReference type="ARBA" id="ARBA00014035"/>
    </source>
</evidence>
<proteinExistence type="inferred from homology"/>